<dbReference type="InterPro" id="IPR000794">
    <property type="entry name" value="Beta-ketoacyl_synthase"/>
</dbReference>
<dbReference type="GO" id="GO:0004315">
    <property type="term" value="F:3-oxoacyl-[acyl-carrier-protein] synthase activity"/>
    <property type="evidence" value="ECO:0007669"/>
    <property type="project" value="TreeGrafter"/>
</dbReference>
<dbReference type="InterPro" id="IPR014030">
    <property type="entry name" value="Ketoacyl_synth_N"/>
</dbReference>
<keyword evidence="1" id="KW-0808">Transferase</keyword>
<dbReference type="RefSeq" id="WP_183475627.1">
    <property type="nucleotide sequence ID" value="NZ_JACIFO010000001.1"/>
</dbReference>
<evidence type="ECO:0000313" key="4">
    <source>
        <dbReference type="Proteomes" id="UP000553034"/>
    </source>
</evidence>
<evidence type="ECO:0000259" key="2">
    <source>
        <dbReference type="Pfam" id="PF00109"/>
    </source>
</evidence>
<dbReference type="Pfam" id="PF00109">
    <property type="entry name" value="ketoacyl-synt"/>
    <property type="match status" value="1"/>
</dbReference>
<dbReference type="GO" id="GO:0006633">
    <property type="term" value="P:fatty acid biosynthetic process"/>
    <property type="evidence" value="ECO:0007669"/>
    <property type="project" value="TreeGrafter"/>
</dbReference>
<dbReference type="PANTHER" id="PTHR11712:SF336">
    <property type="entry name" value="3-OXOACYL-[ACYL-CARRIER-PROTEIN] SYNTHASE, MITOCHONDRIAL"/>
    <property type="match status" value="1"/>
</dbReference>
<dbReference type="AlphaFoldDB" id="A0A840EMW9"/>
<dbReference type="PANTHER" id="PTHR11712">
    <property type="entry name" value="POLYKETIDE SYNTHASE-RELATED"/>
    <property type="match status" value="1"/>
</dbReference>
<comment type="caution">
    <text evidence="3">The sequence shown here is derived from an EMBL/GenBank/DDBJ whole genome shotgun (WGS) entry which is preliminary data.</text>
</comment>
<keyword evidence="4" id="KW-1185">Reference proteome</keyword>
<evidence type="ECO:0000256" key="1">
    <source>
        <dbReference type="ARBA" id="ARBA00022679"/>
    </source>
</evidence>
<dbReference type="EMBL" id="JACIFO010000001">
    <property type="protein sequence ID" value="MBB4117983.1"/>
    <property type="molecule type" value="Genomic_DNA"/>
</dbReference>
<feature type="domain" description="Beta-ketoacyl synthase-like N-terminal" evidence="2">
    <location>
        <begin position="47"/>
        <end position="220"/>
    </location>
</feature>
<evidence type="ECO:0000313" key="3">
    <source>
        <dbReference type="EMBL" id="MBB4117983.1"/>
    </source>
</evidence>
<accession>A0A840EMW9</accession>
<dbReference type="SUPFAM" id="SSF53901">
    <property type="entry name" value="Thiolase-like"/>
    <property type="match status" value="1"/>
</dbReference>
<reference evidence="3 4" key="1">
    <citation type="submission" date="2020-08" db="EMBL/GenBank/DDBJ databases">
        <title>Genomic Encyclopedia of Type Strains, Phase IV (KMG-IV): sequencing the most valuable type-strain genomes for metagenomic binning, comparative biology and taxonomic classification.</title>
        <authorList>
            <person name="Goeker M."/>
        </authorList>
    </citation>
    <scope>NUCLEOTIDE SEQUENCE [LARGE SCALE GENOMIC DNA]</scope>
    <source>
        <strain evidence="3 4">DSM 29568</strain>
    </source>
</reference>
<gene>
    <name evidence="3" type="ORF">GGR32_000255</name>
</gene>
<protein>
    <submittedName>
        <fullName evidence="3">3-oxoacyl-(Acyl-carrier-protein) synthase</fullName>
    </submittedName>
</protein>
<dbReference type="InterPro" id="IPR016039">
    <property type="entry name" value="Thiolase-like"/>
</dbReference>
<name>A0A840EMW9_9FLAO</name>
<dbReference type="Proteomes" id="UP000553034">
    <property type="component" value="Unassembled WGS sequence"/>
</dbReference>
<dbReference type="Gene3D" id="3.40.47.10">
    <property type="match status" value="1"/>
</dbReference>
<dbReference type="GO" id="GO:0005829">
    <property type="term" value="C:cytosol"/>
    <property type="evidence" value="ECO:0007669"/>
    <property type="project" value="TreeGrafter"/>
</dbReference>
<proteinExistence type="predicted"/>
<sequence length="355" mass="39035">MKNCFINGLSAISTQDTFESDFVNSLKTVNPNENILRATEPNYKAFIPPAAIRRMAKGIKMGVATSAKALEEAGLTQVEAIITGTGMGCSQDSEKFLKNILDNHEQFLTPTSFIQSTHNTVAAQIALRLACKGYNFTYVNGAVSFESALLDACMQITAADIASVLVGGIDEYAAHTFSLYELVGFIKDKKNVPFSVLNPTTKGTVFSEGATFFALENTKNASTYAEVVDIQLRNKLTSAELPTFIASFLEKNNLETSAIDVLIVGNNGDVEFDGFYKEAMHGFKDSIHLYYKHLSGEYNTASAFGLWVAANILRQQEIPEILRINAIEKKGYRNIVLYNQYRGLDHSLVLLKSVN</sequence>
<organism evidence="3 4">
    <name type="scientific">Mesonia hippocampi</name>
    <dbReference type="NCBI Taxonomy" id="1628250"/>
    <lineage>
        <taxon>Bacteria</taxon>
        <taxon>Pseudomonadati</taxon>
        <taxon>Bacteroidota</taxon>
        <taxon>Flavobacteriia</taxon>
        <taxon>Flavobacteriales</taxon>
        <taxon>Flavobacteriaceae</taxon>
        <taxon>Mesonia</taxon>
    </lineage>
</organism>